<comment type="caution">
    <text evidence="2">The sequence shown here is derived from an EMBL/GenBank/DDBJ whole genome shotgun (WGS) entry which is preliminary data.</text>
</comment>
<dbReference type="AlphaFoldDB" id="A0AAV0WEQ5"/>
<dbReference type="InterPro" id="IPR050951">
    <property type="entry name" value="Retrovirus_Pol_polyprotein"/>
</dbReference>
<feature type="domain" description="Integrase catalytic" evidence="1">
    <location>
        <begin position="110"/>
        <end position="216"/>
    </location>
</feature>
<dbReference type="EMBL" id="CARXXK010000002">
    <property type="protein sequence ID" value="CAI6354197.1"/>
    <property type="molecule type" value="Genomic_DNA"/>
</dbReference>
<dbReference type="InterPro" id="IPR036397">
    <property type="entry name" value="RNaseH_sf"/>
</dbReference>
<dbReference type="InterPro" id="IPR012337">
    <property type="entry name" value="RNaseH-like_sf"/>
</dbReference>
<proteinExistence type="predicted"/>
<organism evidence="2 3">
    <name type="scientific">Macrosiphum euphorbiae</name>
    <name type="common">potato aphid</name>
    <dbReference type="NCBI Taxonomy" id="13131"/>
    <lineage>
        <taxon>Eukaryota</taxon>
        <taxon>Metazoa</taxon>
        <taxon>Ecdysozoa</taxon>
        <taxon>Arthropoda</taxon>
        <taxon>Hexapoda</taxon>
        <taxon>Insecta</taxon>
        <taxon>Pterygota</taxon>
        <taxon>Neoptera</taxon>
        <taxon>Paraneoptera</taxon>
        <taxon>Hemiptera</taxon>
        <taxon>Sternorrhyncha</taxon>
        <taxon>Aphidomorpha</taxon>
        <taxon>Aphidoidea</taxon>
        <taxon>Aphididae</taxon>
        <taxon>Macrosiphini</taxon>
        <taxon>Macrosiphum</taxon>
    </lineage>
</organism>
<reference evidence="2 3" key="1">
    <citation type="submission" date="2023-01" db="EMBL/GenBank/DDBJ databases">
        <authorList>
            <person name="Whitehead M."/>
        </authorList>
    </citation>
    <scope>NUCLEOTIDE SEQUENCE [LARGE SCALE GENOMIC DNA]</scope>
</reference>
<dbReference type="SUPFAM" id="SSF53098">
    <property type="entry name" value="Ribonuclease H-like"/>
    <property type="match status" value="1"/>
</dbReference>
<dbReference type="PROSITE" id="PS50994">
    <property type="entry name" value="INTEGRASE"/>
    <property type="match status" value="1"/>
</dbReference>
<dbReference type="GO" id="GO:0003676">
    <property type="term" value="F:nucleic acid binding"/>
    <property type="evidence" value="ECO:0007669"/>
    <property type="project" value="InterPro"/>
</dbReference>
<dbReference type="InterPro" id="IPR001584">
    <property type="entry name" value="Integrase_cat-core"/>
</dbReference>
<accession>A0AAV0WEQ5</accession>
<dbReference type="GO" id="GO:0015074">
    <property type="term" value="P:DNA integration"/>
    <property type="evidence" value="ECO:0007669"/>
    <property type="project" value="InterPro"/>
</dbReference>
<evidence type="ECO:0000259" key="1">
    <source>
        <dbReference type="PROSITE" id="PS50994"/>
    </source>
</evidence>
<evidence type="ECO:0000313" key="2">
    <source>
        <dbReference type="EMBL" id="CAI6354197.1"/>
    </source>
</evidence>
<protein>
    <recommendedName>
        <fullName evidence="1">Integrase catalytic domain-containing protein</fullName>
    </recommendedName>
</protein>
<name>A0AAV0WEQ5_9HEMI</name>
<dbReference type="PANTHER" id="PTHR37984:SF5">
    <property type="entry name" value="PROTEIN NYNRIN-LIKE"/>
    <property type="match status" value="1"/>
</dbReference>
<gene>
    <name evidence="2" type="ORF">MEUPH1_LOCUS10231</name>
</gene>
<keyword evidence="3" id="KW-1185">Reference proteome</keyword>
<sequence length="216" mass="25360">MLIVLNRKQKKKEPRDYWLLKKYDILVVNNNSKLIYPVKNNDNNILYYIKESDVFDVLHDAHQSLGHGGRDRMLYELNSKFKNITRFEVDLYLSLCELCQLKHKKIRKGLVVKPIISSEFNSRCQVDLIDFQSNADKLFKFIMVYQDHLTKFVVIKPLKTKTAEEVAYNLIDIFTLLGAPSILQSDNGREFSNQIVCNLKNYWPNLKIVHGKPRHS</sequence>
<dbReference type="Proteomes" id="UP001160148">
    <property type="component" value="Unassembled WGS sequence"/>
</dbReference>
<evidence type="ECO:0000313" key="3">
    <source>
        <dbReference type="Proteomes" id="UP001160148"/>
    </source>
</evidence>
<dbReference type="Gene3D" id="3.30.420.10">
    <property type="entry name" value="Ribonuclease H-like superfamily/Ribonuclease H"/>
    <property type="match status" value="1"/>
</dbReference>
<dbReference type="PANTHER" id="PTHR37984">
    <property type="entry name" value="PROTEIN CBG26694"/>
    <property type="match status" value="1"/>
</dbReference>